<protein>
    <submittedName>
        <fullName evidence="1">Uncharacterized protein</fullName>
    </submittedName>
</protein>
<reference evidence="1 2" key="1">
    <citation type="submission" date="2019-06" db="EMBL/GenBank/DDBJ databases">
        <title>Pac Bio to generate improved reference genome sequences for organisms with transposon mutant libraries (support for FEBA project).</title>
        <authorList>
            <person name="Blow M."/>
        </authorList>
    </citation>
    <scope>NUCLEOTIDE SEQUENCE [LARGE SCALE GENOMIC DNA]</scope>
    <source>
        <strain evidence="1 2">USDA 1844</strain>
    </source>
</reference>
<proteinExistence type="predicted"/>
<dbReference type="EMBL" id="VISO01000003">
    <property type="protein sequence ID" value="TVZ66629.1"/>
    <property type="molecule type" value="Genomic_DNA"/>
</dbReference>
<evidence type="ECO:0000313" key="1">
    <source>
        <dbReference type="EMBL" id="TVZ66629.1"/>
    </source>
</evidence>
<accession>A0A559SW99</accession>
<dbReference type="RefSeq" id="WP_022718711.1">
    <property type="nucleotide sequence ID" value="NZ_ATTQ01000029.1"/>
</dbReference>
<gene>
    <name evidence="1" type="ORF">BCL32_7019</name>
</gene>
<dbReference type="Proteomes" id="UP000319824">
    <property type="component" value="Unassembled WGS sequence"/>
</dbReference>
<name>A0A559SW99_9HYPH</name>
<dbReference type="AlphaFoldDB" id="A0A559SW99"/>
<evidence type="ECO:0000313" key="2">
    <source>
        <dbReference type="Proteomes" id="UP000319824"/>
    </source>
</evidence>
<organism evidence="1 2">
    <name type="scientific">Rhizobium mongolense USDA 1844</name>
    <dbReference type="NCBI Taxonomy" id="1079460"/>
    <lineage>
        <taxon>Bacteria</taxon>
        <taxon>Pseudomonadati</taxon>
        <taxon>Pseudomonadota</taxon>
        <taxon>Alphaproteobacteria</taxon>
        <taxon>Hyphomicrobiales</taxon>
        <taxon>Rhizobiaceae</taxon>
        <taxon>Rhizobium/Agrobacterium group</taxon>
        <taxon>Rhizobium</taxon>
    </lineage>
</organism>
<sequence>MLKASGEVFLAAVNQCSIAVLAIVLVRTAASLLGVLGFRQGDVVDPPEET</sequence>
<comment type="caution">
    <text evidence="1">The sequence shown here is derived from an EMBL/GenBank/DDBJ whole genome shotgun (WGS) entry which is preliminary data.</text>
</comment>